<evidence type="ECO:0000313" key="2">
    <source>
        <dbReference type="Proteomes" id="UP000515561"/>
    </source>
</evidence>
<keyword evidence="2" id="KW-1185">Reference proteome</keyword>
<sequence length="75" mass="8723">MDEWDLKVILDDLRSMFSDKISEIKSICDQHDGSVIFDIVPSFSTDSKPALYFDNDFLDIVHYLNATIQIDMYVE</sequence>
<reference evidence="1 2" key="1">
    <citation type="journal article" date="2016" name="Int. J. Syst. Evol. Microbiol.">
        <title>Descriptions of Anaerotaenia torta gen. nov., sp. nov. and Anaerocolumna cellulosilytica gen. nov., sp. nov. isolated from a methanogenic reactor of cattle waste.</title>
        <authorList>
            <person name="Uek A."/>
            <person name="Ohtaki Y."/>
            <person name="Kaku N."/>
            <person name="Ueki K."/>
        </authorList>
    </citation>
    <scope>NUCLEOTIDE SEQUENCE [LARGE SCALE GENOMIC DNA]</scope>
    <source>
        <strain evidence="1 2">SN021</strain>
    </source>
</reference>
<evidence type="ECO:0008006" key="3">
    <source>
        <dbReference type="Google" id="ProtNLM"/>
    </source>
</evidence>
<name>A0A6S6R0I8_9FIRM</name>
<dbReference type="EMBL" id="AP023367">
    <property type="protein sequence ID" value="BCJ93587.1"/>
    <property type="molecule type" value="Genomic_DNA"/>
</dbReference>
<organism evidence="1 2">
    <name type="scientific">Anaerocolumna cellulosilytica</name>
    <dbReference type="NCBI Taxonomy" id="433286"/>
    <lineage>
        <taxon>Bacteria</taxon>
        <taxon>Bacillati</taxon>
        <taxon>Bacillota</taxon>
        <taxon>Clostridia</taxon>
        <taxon>Lachnospirales</taxon>
        <taxon>Lachnospiraceae</taxon>
        <taxon>Anaerocolumna</taxon>
    </lineage>
</organism>
<evidence type="ECO:0000313" key="1">
    <source>
        <dbReference type="EMBL" id="BCJ93587.1"/>
    </source>
</evidence>
<dbReference type="KEGG" id="acel:acsn021_11560"/>
<gene>
    <name evidence="1" type="ORF">acsn021_11560</name>
</gene>
<proteinExistence type="predicted"/>
<dbReference type="Proteomes" id="UP000515561">
    <property type="component" value="Chromosome"/>
</dbReference>
<accession>A0A6S6R0I8</accession>
<dbReference type="AlphaFoldDB" id="A0A6S6R0I8"/>
<protein>
    <recommendedName>
        <fullName evidence="3">DUF4279 domain-containing protein</fullName>
    </recommendedName>
</protein>